<feature type="compositionally biased region" description="Polar residues" evidence="14">
    <location>
        <begin position="317"/>
        <end position="326"/>
    </location>
</feature>
<dbReference type="CDD" id="cd14499">
    <property type="entry name" value="CDC14_C"/>
    <property type="match status" value="1"/>
</dbReference>
<evidence type="ECO:0000313" key="17">
    <source>
        <dbReference type="EMBL" id="KAE8994657.1"/>
    </source>
</evidence>
<keyword evidence="8" id="KW-0498">Mitosis</keyword>
<keyword evidence="5" id="KW-0963">Cytoplasm</keyword>
<evidence type="ECO:0000256" key="14">
    <source>
        <dbReference type="SAM" id="MobiDB-lite"/>
    </source>
</evidence>
<feature type="region of interest" description="Disordered" evidence="14">
    <location>
        <begin position="317"/>
        <end position="353"/>
    </location>
</feature>
<protein>
    <recommendedName>
        <fullName evidence="4">protein-tyrosine-phosphatase</fullName>
        <ecNumber evidence="4">3.1.3.48</ecNumber>
    </recommendedName>
</protein>
<evidence type="ECO:0000256" key="6">
    <source>
        <dbReference type="ARBA" id="ARBA00022553"/>
    </source>
</evidence>
<dbReference type="PROSITE" id="PS50054">
    <property type="entry name" value="TYR_PHOSPHATASE_DUAL"/>
    <property type="match status" value="1"/>
</dbReference>
<dbReference type="GO" id="GO:0007096">
    <property type="term" value="P:regulation of exit from mitosis"/>
    <property type="evidence" value="ECO:0007669"/>
    <property type="project" value="UniProtKB-ARBA"/>
</dbReference>
<dbReference type="EC" id="3.1.3.48" evidence="4"/>
<evidence type="ECO:0000256" key="1">
    <source>
        <dbReference type="ARBA" id="ARBA00004123"/>
    </source>
</evidence>
<dbReference type="SMART" id="SM00404">
    <property type="entry name" value="PTPc_motif"/>
    <property type="match status" value="1"/>
</dbReference>
<reference evidence="17 18" key="1">
    <citation type="submission" date="2018-09" db="EMBL/GenBank/DDBJ databases">
        <title>Genomic investigation of the strawberry pathogen Phytophthora fragariae indicates pathogenicity is determined by transcriptional variation in three key races.</title>
        <authorList>
            <person name="Adams T.M."/>
            <person name="Armitage A.D."/>
            <person name="Sobczyk M.K."/>
            <person name="Bates H.J."/>
            <person name="Dunwell J.M."/>
            <person name="Nellist C.F."/>
            <person name="Harrison R.J."/>
        </authorList>
    </citation>
    <scope>NUCLEOTIDE SEQUENCE [LARGE SCALE GENOMIC DNA]</scope>
    <source>
        <strain evidence="17 18">SCRP245</strain>
    </source>
</reference>
<evidence type="ECO:0000256" key="2">
    <source>
        <dbReference type="ARBA" id="ARBA00004496"/>
    </source>
</evidence>
<dbReference type="Gene3D" id="3.90.190.10">
    <property type="entry name" value="Protein tyrosine phosphatase superfamily"/>
    <property type="match status" value="2"/>
</dbReference>
<dbReference type="InterPro" id="IPR020422">
    <property type="entry name" value="TYR_PHOSPHATASE_DUAL_dom"/>
</dbReference>
<gene>
    <name evidence="17" type="ORF">PF011_g16643</name>
</gene>
<dbReference type="GO" id="GO:0031981">
    <property type="term" value="C:nuclear lumen"/>
    <property type="evidence" value="ECO:0007669"/>
    <property type="project" value="UniProtKB-ARBA"/>
</dbReference>
<evidence type="ECO:0000256" key="13">
    <source>
        <dbReference type="ARBA" id="ARBA00023306"/>
    </source>
</evidence>
<dbReference type="InterPro" id="IPR029021">
    <property type="entry name" value="Prot-tyrosine_phosphatase-like"/>
</dbReference>
<evidence type="ECO:0000259" key="16">
    <source>
        <dbReference type="PROSITE" id="PS50056"/>
    </source>
</evidence>
<evidence type="ECO:0000256" key="4">
    <source>
        <dbReference type="ARBA" id="ARBA00013064"/>
    </source>
</evidence>
<keyword evidence="11" id="KW-0539">Nucleus</keyword>
<dbReference type="GO" id="GO:0005737">
    <property type="term" value="C:cytoplasm"/>
    <property type="evidence" value="ECO:0007669"/>
    <property type="project" value="UniProtKB-SubCell"/>
</dbReference>
<dbReference type="InterPro" id="IPR029260">
    <property type="entry name" value="DSPn"/>
</dbReference>
<dbReference type="FunFam" id="3.90.190.10:FF:000038">
    <property type="entry name" value="Tyrosine-protein phosphatase CDC14"/>
    <property type="match status" value="1"/>
</dbReference>
<dbReference type="CDD" id="cd17657">
    <property type="entry name" value="CDC14_N"/>
    <property type="match status" value="1"/>
</dbReference>
<proteinExistence type="inferred from homology"/>
<dbReference type="PROSITE" id="PS50056">
    <property type="entry name" value="TYR_PHOSPHATASE_2"/>
    <property type="match status" value="1"/>
</dbReference>
<dbReference type="GO" id="GO:0032954">
    <property type="term" value="P:regulation of cytokinetic process"/>
    <property type="evidence" value="ECO:0007669"/>
    <property type="project" value="UniProtKB-ARBA"/>
</dbReference>
<dbReference type="InterPro" id="IPR050561">
    <property type="entry name" value="PTP"/>
</dbReference>
<dbReference type="Proteomes" id="UP000460718">
    <property type="component" value="Unassembled WGS sequence"/>
</dbReference>
<dbReference type="AlphaFoldDB" id="A0A6A3JM91"/>
<dbReference type="EMBL" id="QXFW01001205">
    <property type="protein sequence ID" value="KAE8994657.1"/>
    <property type="molecule type" value="Genomic_DNA"/>
</dbReference>
<dbReference type="InterPro" id="IPR000387">
    <property type="entry name" value="Tyr_Pase_dom"/>
</dbReference>
<dbReference type="SMART" id="SM00195">
    <property type="entry name" value="DSPc"/>
    <property type="match status" value="1"/>
</dbReference>
<dbReference type="Pfam" id="PF22785">
    <property type="entry name" value="Tc-R-P"/>
    <property type="match status" value="1"/>
</dbReference>
<dbReference type="Pfam" id="PF14671">
    <property type="entry name" value="DSPn"/>
    <property type="match status" value="1"/>
</dbReference>
<evidence type="ECO:0000256" key="10">
    <source>
        <dbReference type="ARBA" id="ARBA00022912"/>
    </source>
</evidence>
<keyword evidence="9" id="KW-0378">Hydrolase</keyword>
<dbReference type="GO" id="GO:0051301">
    <property type="term" value="P:cell division"/>
    <property type="evidence" value="ECO:0007669"/>
    <property type="project" value="UniProtKB-KW"/>
</dbReference>
<dbReference type="GO" id="GO:0004725">
    <property type="term" value="F:protein tyrosine phosphatase activity"/>
    <property type="evidence" value="ECO:0007669"/>
    <property type="project" value="UniProtKB-EC"/>
</dbReference>
<evidence type="ECO:0000256" key="8">
    <source>
        <dbReference type="ARBA" id="ARBA00022776"/>
    </source>
</evidence>
<sequence length="353" mass="39103">MDGDLVYAPFFADFGPLHLARTVRFCHNLESRLNLAPAGRKRLVLYCSDHPHKRANALTLLAIFLVLVGGLSPELAVTRVLKGGELPPPFGFRDASCGVCTFFITLLDCACAPHEPRVVHKAISTSLWSCQTFSIDEYNHLDCLDNGDINWIVPGKLIAFSDPQRERIVLDAESGATTLLARDYAALFRSLGVTCVIRFNEATTYDRKAFTHAGLRHIDLPFPDGSNPSDDILFKFIRVCERETGAVVVHCKAGLGRTGTAIAAFLMKNYRFSATEAIAWCRICRPGSIVGPQQHFLAVKQPELHALPSIFQVQPVTKPAQQSAQRPSKKSSIHTKLDSLPRYQQPRTHVNSR</sequence>
<feature type="domain" description="Tyrosine specific protein phosphatases" evidence="16">
    <location>
        <begin position="234"/>
        <end position="296"/>
    </location>
</feature>
<comment type="subcellular location">
    <subcellularLocation>
        <location evidence="2">Cytoplasm</location>
    </subcellularLocation>
    <subcellularLocation>
        <location evidence="1">Nucleus</location>
    </subcellularLocation>
</comment>
<feature type="domain" description="Tyrosine-protein phosphatase" evidence="15">
    <location>
        <begin position="148"/>
        <end position="309"/>
    </location>
</feature>
<dbReference type="InterPro" id="IPR016130">
    <property type="entry name" value="Tyr_Pase_AS"/>
</dbReference>
<organism evidence="17 18">
    <name type="scientific">Phytophthora fragariae</name>
    <dbReference type="NCBI Taxonomy" id="53985"/>
    <lineage>
        <taxon>Eukaryota</taxon>
        <taxon>Sar</taxon>
        <taxon>Stramenopiles</taxon>
        <taxon>Oomycota</taxon>
        <taxon>Peronosporomycetes</taxon>
        <taxon>Peronosporales</taxon>
        <taxon>Peronosporaceae</taxon>
        <taxon>Phytophthora</taxon>
    </lineage>
</organism>
<evidence type="ECO:0000259" key="15">
    <source>
        <dbReference type="PROSITE" id="PS50054"/>
    </source>
</evidence>
<dbReference type="GO" id="GO:0000278">
    <property type="term" value="P:mitotic cell cycle"/>
    <property type="evidence" value="ECO:0007669"/>
    <property type="project" value="UniProtKB-ARBA"/>
</dbReference>
<dbReference type="GO" id="GO:0005856">
    <property type="term" value="C:cytoskeleton"/>
    <property type="evidence" value="ECO:0007669"/>
    <property type="project" value="UniProtKB-ARBA"/>
</dbReference>
<accession>A0A6A3JM91</accession>
<dbReference type="PANTHER" id="PTHR23339">
    <property type="entry name" value="TYROSINE SPECIFIC PROTEIN PHOSPHATASE AND DUAL SPECIFICITY PROTEIN PHOSPHATASE"/>
    <property type="match status" value="1"/>
</dbReference>
<keyword evidence="13" id="KW-0131">Cell cycle</keyword>
<dbReference type="SUPFAM" id="SSF52799">
    <property type="entry name" value="(Phosphotyrosine protein) phosphatases II"/>
    <property type="match status" value="2"/>
</dbReference>
<dbReference type="PROSITE" id="PS00383">
    <property type="entry name" value="TYR_PHOSPHATASE_1"/>
    <property type="match status" value="1"/>
</dbReference>
<evidence type="ECO:0000256" key="12">
    <source>
        <dbReference type="ARBA" id="ARBA00023254"/>
    </source>
</evidence>
<comment type="similarity">
    <text evidence="3">Belongs to the protein-tyrosine phosphatase family. Non-receptor class CDC14 subfamily.</text>
</comment>
<name>A0A6A3JM91_9STRA</name>
<evidence type="ECO:0000256" key="9">
    <source>
        <dbReference type="ARBA" id="ARBA00022801"/>
    </source>
</evidence>
<dbReference type="GO" id="GO:0051321">
    <property type="term" value="P:meiotic cell cycle"/>
    <property type="evidence" value="ECO:0007669"/>
    <property type="project" value="UniProtKB-KW"/>
</dbReference>
<keyword evidence="6" id="KW-0597">Phosphoprotein</keyword>
<dbReference type="GO" id="GO:0033554">
    <property type="term" value="P:cellular response to stress"/>
    <property type="evidence" value="ECO:0007669"/>
    <property type="project" value="UniProtKB-ARBA"/>
</dbReference>
<evidence type="ECO:0000256" key="5">
    <source>
        <dbReference type="ARBA" id="ARBA00022490"/>
    </source>
</evidence>
<dbReference type="InterPro" id="IPR044506">
    <property type="entry name" value="CDC14_C"/>
</dbReference>
<evidence type="ECO:0000256" key="11">
    <source>
        <dbReference type="ARBA" id="ARBA00023242"/>
    </source>
</evidence>
<evidence type="ECO:0000313" key="18">
    <source>
        <dbReference type="Proteomes" id="UP000460718"/>
    </source>
</evidence>
<keyword evidence="7" id="KW-0132">Cell division</keyword>
<evidence type="ECO:0000256" key="3">
    <source>
        <dbReference type="ARBA" id="ARBA00007315"/>
    </source>
</evidence>
<keyword evidence="10" id="KW-0904">Protein phosphatase</keyword>
<evidence type="ECO:0000256" key="7">
    <source>
        <dbReference type="ARBA" id="ARBA00022618"/>
    </source>
</evidence>
<keyword evidence="12" id="KW-0469">Meiosis</keyword>
<dbReference type="InterPro" id="IPR003595">
    <property type="entry name" value="Tyr_Pase_cat"/>
</dbReference>
<comment type="caution">
    <text evidence="17">The sequence shown here is derived from an EMBL/GenBank/DDBJ whole genome shotgun (WGS) entry which is preliminary data.</text>
</comment>